<name>A0A1V3X124_MYCKA</name>
<protein>
    <submittedName>
        <fullName evidence="1">Uncharacterized protein</fullName>
    </submittedName>
</protein>
<evidence type="ECO:0000313" key="2">
    <source>
        <dbReference type="Proteomes" id="UP000189229"/>
    </source>
</evidence>
<reference evidence="1 2" key="1">
    <citation type="submission" date="2017-02" db="EMBL/GenBank/DDBJ databases">
        <title>Complete genome sequences of Mycobacterium kansasii strains isolated from rhesus macaques.</title>
        <authorList>
            <person name="Panda A."/>
            <person name="Nagaraj S."/>
            <person name="Zhao X."/>
            <person name="Tettelin H."/>
            <person name="Detolla L.J."/>
        </authorList>
    </citation>
    <scope>NUCLEOTIDE SEQUENCE [LARGE SCALE GENOMIC DNA]</scope>
    <source>
        <strain evidence="1 2">11-3813</strain>
    </source>
</reference>
<evidence type="ECO:0000313" key="1">
    <source>
        <dbReference type="EMBL" id="OOK72181.1"/>
    </source>
</evidence>
<proteinExistence type="predicted"/>
<comment type="caution">
    <text evidence="1">The sequence shown here is derived from an EMBL/GenBank/DDBJ whole genome shotgun (WGS) entry which is preliminary data.</text>
</comment>
<dbReference type="EMBL" id="MVBM01000005">
    <property type="protein sequence ID" value="OOK72181.1"/>
    <property type="molecule type" value="Genomic_DNA"/>
</dbReference>
<dbReference type="AlphaFoldDB" id="A0A1V3X124"/>
<gene>
    <name evidence="1" type="ORF">BZL30_5545</name>
</gene>
<sequence length="43" mass="4605">MFNRQRALIALVQILGLSVWFSTTAAVSSLRSEWASGPSQPAG</sequence>
<organism evidence="1 2">
    <name type="scientific">Mycobacterium kansasii</name>
    <dbReference type="NCBI Taxonomy" id="1768"/>
    <lineage>
        <taxon>Bacteria</taxon>
        <taxon>Bacillati</taxon>
        <taxon>Actinomycetota</taxon>
        <taxon>Actinomycetes</taxon>
        <taxon>Mycobacteriales</taxon>
        <taxon>Mycobacteriaceae</taxon>
        <taxon>Mycobacterium</taxon>
    </lineage>
</organism>
<dbReference type="Proteomes" id="UP000189229">
    <property type="component" value="Unassembled WGS sequence"/>
</dbReference>
<accession>A0A1V3X124</accession>